<keyword evidence="1" id="KW-0472">Membrane</keyword>
<reference evidence="2" key="2">
    <citation type="submission" date="2025-09" db="UniProtKB">
        <authorList>
            <consortium name="Ensembl"/>
        </authorList>
    </citation>
    <scope>IDENTIFICATION</scope>
</reference>
<accession>A0A8C0U188</accession>
<keyword evidence="1" id="KW-0812">Transmembrane</keyword>
<evidence type="ECO:0000313" key="2">
    <source>
        <dbReference type="Ensembl" id="ENSCCEP00000002119.1"/>
    </source>
</evidence>
<keyword evidence="1" id="KW-1133">Transmembrane helix</keyword>
<feature type="transmembrane region" description="Helical" evidence="1">
    <location>
        <begin position="47"/>
        <end position="63"/>
    </location>
</feature>
<reference evidence="2" key="1">
    <citation type="submission" date="2025-08" db="UniProtKB">
        <authorList>
            <consortium name="Ensembl"/>
        </authorList>
    </citation>
    <scope>IDENTIFICATION</scope>
</reference>
<name>A0A8C0U188_CYACU</name>
<evidence type="ECO:0000256" key="1">
    <source>
        <dbReference type="SAM" id="Phobius"/>
    </source>
</evidence>
<dbReference type="Proteomes" id="UP000694410">
    <property type="component" value="Unplaced"/>
</dbReference>
<protein>
    <submittedName>
        <fullName evidence="2">Uncharacterized protein</fullName>
    </submittedName>
</protein>
<sequence length="69" mass="7800">SRCLCPWSLKACQKESLSEVPHGLEFHALKESSVGVAKSNLLLRSKFMILLFLPLILKLFNFIPSNSRL</sequence>
<evidence type="ECO:0000313" key="3">
    <source>
        <dbReference type="Proteomes" id="UP000694410"/>
    </source>
</evidence>
<keyword evidence="3" id="KW-1185">Reference proteome</keyword>
<dbReference type="Ensembl" id="ENSCCET00000003574.1">
    <property type="protein sequence ID" value="ENSCCEP00000002119.1"/>
    <property type="gene ID" value="ENSCCEG00000002428.1"/>
</dbReference>
<organism evidence="2 3">
    <name type="scientific">Cyanistes caeruleus</name>
    <name type="common">Eurasian blue tit</name>
    <name type="synonym">Parus caeruleus</name>
    <dbReference type="NCBI Taxonomy" id="156563"/>
    <lineage>
        <taxon>Eukaryota</taxon>
        <taxon>Metazoa</taxon>
        <taxon>Chordata</taxon>
        <taxon>Craniata</taxon>
        <taxon>Vertebrata</taxon>
        <taxon>Euteleostomi</taxon>
        <taxon>Archelosauria</taxon>
        <taxon>Archosauria</taxon>
        <taxon>Dinosauria</taxon>
        <taxon>Saurischia</taxon>
        <taxon>Theropoda</taxon>
        <taxon>Coelurosauria</taxon>
        <taxon>Aves</taxon>
        <taxon>Neognathae</taxon>
        <taxon>Neoaves</taxon>
        <taxon>Telluraves</taxon>
        <taxon>Australaves</taxon>
        <taxon>Passeriformes</taxon>
        <taxon>Paridae</taxon>
        <taxon>Cyanistes</taxon>
    </lineage>
</organism>
<proteinExistence type="predicted"/>
<dbReference type="AlphaFoldDB" id="A0A8C0U188"/>